<evidence type="ECO:0008006" key="3">
    <source>
        <dbReference type="Google" id="ProtNLM"/>
    </source>
</evidence>
<comment type="similarity">
    <text evidence="1">Belongs to the TolB family.</text>
</comment>
<dbReference type="PANTHER" id="PTHR36842">
    <property type="entry name" value="PROTEIN TOLB HOMOLOG"/>
    <property type="match status" value="1"/>
</dbReference>
<feature type="non-terminal residue" evidence="2">
    <location>
        <position position="1"/>
    </location>
</feature>
<dbReference type="InterPro" id="IPR011042">
    <property type="entry name" value="6-blade_b-propeller_TolB-like"/>
</dbReference>
<accession>A0A381TZZ9</accession>
<dbReference type="SUPFAM" id="SSF69304">
    <property type="entry name" value="Tricorn protease N-terminal domain"/>
    <property type="match status" value="1"/>
</dbReference>
<evidence type="ECO:0000313" key="2">
    <source>
        <dbReference type="EMBL" id="SVA20587.1"/>
    </source>
</evidence>
<dbReference type="PANTHER" id="PTHR36842:SF1">
    <property type="entry name" value="PROTEIN TOLB"/>
    <property type="match status" value="1"/>
</dbReference>
<dbReference type="EMBL" id="UINC01005323">
    <property type="protein sequence ID" value="SVA20587.1"/>
    <property type="molecule type" value="Genomic_DNA"/>
</dbReference>
<proteinExistence type="inferred from homology"/>
<dbReference type="AlphaFoldDB" id="A0A381TZZ9"/>
<name>A0A381TZZ9_9ZZZZ</name>
<evidence type="ECO:0000256" key="1">
    <source>
        <dbReference type="ARBA" id="ARBA00009820"/>
    </source>
</evidence>
<reference evidence="2" key="1">
    <citation type="submission" date="2018-05" db="EMBL/GenBank/DDBJ databases">
        <authorList>
            <person name="Lanie J.A."/>
            <person name="Ng W.-L."/>
            <person name="Kazmierczak K.M."/>
            <person name="Andrzejewski T.M."/>
            <person name="Davidsen T.M."/>
            <person name="Wayne K.J."/>
            <person name="Tettelin H."/>
            <person name="Glass J.I."/>
            <person name="Rusch D."/>
            <person name="Podicherti R."/>
            <person name="Tsui H.-C.T."/>
            <person name="Winkler M.E."/>
        </authorList>
    </citation>
    <scope>NUCLEOTIDE SEQUENCE</scope>
</reference>
<sequence length="269" mass="28702">RLTTNPGGTATPRWSPDGAWVAFESSRGGNTDLWVVSNTEGDVRQVTTHEARDVGPVWSPDGRSLAFSSNRGGAALDVWIVSAEGGDARRLTMQGASRPRWSPDGQSIVYLSASGDDAQSQIWRVSVSGGGPEQLTDGGYTAQAEYSPDGETIAYQNHDGEGFDIYVTPVGGGMATRLSVEAGDDTSPRWSPDGTSIAFLAATDGTQDIQDLQVVSVRTGDVHRLTEGAGVVTAFDWLSDDSLVYSLRSGSVNLWTIEVDQLLQRTFEN</sequence>
<dbReference type="Pfam" id="PF07676">
    <property type="entry name" value="PD40"/>
    <property type="match status" value="1"/>
</dbReference>
<organism evidence="2">
    <name type="scientific">marine metagenome</name>
    <dbReference type="NCBI Taxonomy" id="408172"/>
    <lineage>
        <taxon>unclassified sequences</taxon>
        <taxon>metagenomes</taxon>
        <taxon>ecological metagenomes</taxon>
    </lineage>
</organism>
<gene>
    <name evidence="2" type="ORF">METZ01_LOCUS73441</name>
</gene>
<dbReference type="SUPFAM" id="SSF50960">
    <property type="entry name" value="TolB, C-terminal domain"/>
    <property type="match status" value="1"/>
</dbReference>
<dbReference type="Pfam" id="PF26549">
    <property type="entry name" value="Tricorn_N"/>
    <property type="match status" value="1"/>
</dbReference>
<protein>
    <recommendedName>
        <fullName evidence="3">Dipeptidylpeptidase IV N-terminal domain-containing protein</fullName>
    </recommendedName>
</protein>
<dbReference type="InterPro" id="IPR011659">
    <property type="entry name" value="WD40"/>
</dbReference>
<dbReference type="Gene3D" id="2.120.10.30">
    <property type="entry name" value="TolB, C-terminal domain"/>
    <property type="match status" value="2"/>
</dbReference>